<name>A0A3M0M645_9RHOB</name>
<dbReference type="PIRSF" id="PIRSF033328">
    <property type="entry name" value="Phest_Mll4975"/>
    <property type="match status" value="1"/>
</dbReference>
<evidence type="ECO:0000313" key="1">
    <source>
        <dbReference type="EMBL" id="RMC33252.1"/>
    </source>
</evidence>
<dbReference type="OrthoDB" id="4954742at2"/>
<gene>
    <name evidence="1" type="ORF">C9E81_17115</name>
</gene>
<dbReference type="AlphaFoldDB" id="A0A3M0M645"/>
<keyword evidence="2" id="KW-1185">Reference proteome</keyword>
<dbReference type="InterPro" id="IPR009389">
    <property type="entry name" value="DUF1045"/>
</dbReference>
<dbReference type="Gene3D" id="3.90.1140.10">
    <property type="entry name" value="Cyclic phosphodiesterase"/>
    <property type="match status" value="1"/>
</dbReference>
<organism evidence="1 2">
    <name type="scientific">Paracoccus alkanivorans</name>
    <dbReference type="NCBI Taxonomy" id="2116655"/>
    <lineage>
        <taxon>Bacteria</taxon>
        <taxon>Pseudomonadati</taxon>
        <taxon>Pseudomonadota</taxon>
        <taxon>Alphaproteobacteria</taxon>
        <taxon>Rhodobacterales</taxon>
        <taxon>Paracoccaceae</taxon>
        <taxon>Paracoccus</taxon>
    </lineage>
</organism>
<dbReference type="Proteomes" id="UP000273516">
    <property type="component" value="Unassembled WGS sequence"/>
</dbReference>
<dbReference type="EMBL" id="QOKZ01000007">
    <property type="protein sequence ID" value="RMC33252.1"/>
    <property type="molecule type" value="Genomic_DNA"/>
</dbReference>
<comment type="caution">
    <text evidence="1">The sequence shown here is derived from an EMBL/GenBank/DDBJ whole genome shotgun (WGS) entry which is preliminary data.</text>
</comment>
<evidence type="ECO:0000313" key="2">
    <source>
        <dbReference type="Proteomes" id="UP000273516"/>
    </source>
</evidence>
<dbReference type="Pfam" id="PF06299">
    <property type="entry name" value="DUF1045"/>
    <property type="match status" value="1"/>
</dbReference>
<dbReference type="RefSeq" id="WP_122113566.1">
    <property type="nucleotide sequence ID" value="NZ_QOKZ01000007.1"/>
</dbReference>
<proteinExistence type="predicted"/>
<accession>A0A3M0M645</accession>
<sequence>MENWKRYAIYYTATGALAEFGAAWLGWDIATGGELAHQGFGQMDADEIARMTATPRRYGFHATLKPPFALASNSNETALRQDLAAIAARRPPVTVSGGLRLSMLDGFPALTCTAHPPLTALAAYLVRDLDRHRAPLSEADRARRNPDRLSPEQRANLDRWGYPWVMEQFRFHMTLGNRLPDPEAARVLETLRPRLVPLLPDPHVIDTVTLAGEDMQGRFHMIDRHALTG</sequence>
<reference evidence="1 2" key="1">
    <citation type="submission" date="2018-07" db="EMBL/GenBank/DDBJ databases">
        <authorList>
            <person name="Zhang Y."/>
            <person name="Wang L."/>
            <person name="Ma S."/>
        </authorList>
    </citation>
    <scope>NUCLEOTIDE SEQUENCE [LARGE SCALE GENOMIC DNA]</scope>
    <source>
        <strain evidence="1 2">4-2</strain>
    </source>
</reference>
<protein>
    <submittedName>
        <fullName evidence="1">DUF1045 domain-containing protein</fullName>
    </submittedName>
</protein>